<proteinExistence type="predicted"/>
<protein>
    <submittedName>
        <fullName evidence="1">Uncharacterized protein</fullName>
    </submittedName>
</protein>
<comment type="caution">
    <text evidence="1">The sequence shown here is derived from an EMBL/GenBank/DDBJ whole genome shotgun (WGS) entry which is preliminary data.</text>
</comment>
<accession>A0AAD3T6M0</accession>
<dbReference type="AlphaFoldDB" id="A0AAD3T6M0"/>
<reference evidence="1" key="1">
    <citation type="submission" date="2023-05" db="EMBL/GenBank/DDBJ databases">
        <title>Nepenthes gracilis genome sequencing.</title>
        <authorList>
            <person name="Fukushima K."/>
        </authorList>
    </citation>
    <scope>NUCLEOTIDE SEQUENCE</scope>
    <source>
        <strain evidence="1">SING2019-196</strain>
    </source>
</reference>
<keyword evidence="2" id="KW-1185">Reference proteome</keyword>
<gene>
    <name evidence="1" type="ORF">Nepgr_025596</name>
</gene>
<organism evidence="1 2">
    <name type="scientific">Nepenthes gracilis</name>
    <name type="common">Slender pitcher plant</name>
    <dbReference type="NCBI Taxonomy" id="150966"/>
    <lineage>
        <taxon>Eukaryota</taxon>
        <taxon>Viridiplantae</taxon>
        <taxon>Streptophyta</taxon>
        <taxon>Embryophyta</taxon>
        <taxon>Tracheophyta</taxon>
        <taxon>Spermatophyta</taxon>
        <taxon>Magnoliopsida</taxon>
        <taxon>eudicotyledons</taxon>
        <taxon>Gunneridae</taxon>
        <taxon>Pentapetalae</taxon>
        <taxon>Caryophyllales</taxon>
        <taxon>Nepenthaceae</taxon>
        <taxon>Nepenthes</taxon>
    </lineage>
</organism>
<evidence type="ECO:0000313" key="1">
    <source>
        <dbReference type="EMBL" id="GMH23753.1"/>
    </source>
</evidence>
<name>A0AAD3T6M0_NEPGR</name>
<sequence length="78" mass="8844">MIAGDRVQSPSKCFIKHGRERTKTYRFSIVDLVLRNKEAACRDCRLVPRLMGTIPCLDIPLERGMRASSQSKKLAPRA</sequence>
<dbReference type="Proteomes" id="UP001279734">
    <property type="component" value="Unassembled WGS sequence"/>
</dbReference>
<dbReference type="EMBL" id="BSYO01000026">
    <property type="protein sequence ID" value="GMH23753.1"/>
    <property type="molecule type" value="Genomic_DNA"/>
</dbReference>
<evidence type="ECO:0000313" key="2">
    <source>
        <dbReference type="Proteomes" id="UP001279734"/>
    </source>
</evidence>